<comment type="caution">
    <text evidence="3">The sequence shown here is derived from an EMBL/GenBank/DDBJ whole genome shotgun (WGS) entry which is preliminary data.</text>
</comment>
<dbReference type="Pfam" id="PF05569">
    <property type="entry name" value="Peptidase_M56"/>
    <property type="match status" value="1"/>
</dbReference>
<dbReference type="InterPro" id="IPR052173">
    <property type="entry name" value="Beta-lactam_resp_regulator"/>
</dbReference>
<proteinExistence type="predicted"/>
<keyword evidence="1" id="KW-0812">Transmembrane</keyword>
<feature type="domain" description="Peptidase M56" evidence="2">
    <location>
        <begin position="64"/>
        <end position="222"/>
    </location>
</feature>
<evidence type="ECO:0000259" key="2">
    <source>
        <dbReference type="Pfam" id="PF05569"/>
    </source>
</evidence>
<dbReference type="PANTHER" id="PTHR34978">
    <property type="entry name" value="POSSIBLE SENSOR-TRANSDUCER PROTEIN BLAR"/>
    <property type="match status" value="1"/>
</dbReference>
<dbReference type="EMBL" id="BMGR01000003">
    <property type="protein sequence ID" value="GGF96160.1"/>
    <property type="molecule type" value="Genomic_DNA"/>
</dbReference>
<feature type="transmembrane region" description="Helical" evidence="1">
    <location>
        <begin position="7"/>
        <end position="29"/>
    </location>
</feature>
<dbReference type="Gene3D" id="3.30.2010.10">
    <property type="entry name" value="Metalloproteases ('zincins'), catalytic domain"/>
    <property type="match status" value="1"/>
</dbReference>
<dbReference type="AlphaFoldDB" id="A0A917CS58"/>
<sequence>MKLQKHHVVLVVMMLISGFVWTQMAIYVLHELFGFDPIGGIVQYCVTALNGQTLSQQMMVLGIHVLIAFSFGMLLWSLYKQLVLAGRWNIYVKAARHNRLSKQLNRKYRQYGQEIIVIRHNAVLALTSGFIRPRIVVSSALLSEFSAREIEAIVLHECSHCRSYDPARMLIMKVMKDSLPYIPILKRLSHYIEVWIELEADGYAVRQMQTRVDLASVLLRFSRMSQRLPVGIGFVSDQAINYRMLRLIDPKKKIHVPLLKLMPLTISSFMMFILSSIVASGCM</sequence>
<feature type="transmembrane region" description="Helical" evidence="1">
    <location>
        <begin position="261"/>
        <end position="281"/>
    </location>
</feature>
<keyword evidence="1" id="KW-0472">Membrane</keyword>
<organism evidence="3 4">
    <name type="scientific">Paenibacillus abyssi</name>
    <dbReference type="NCBI Taxonomy" id="1340531"/>
    <lineage>
        <taxon>Bacteria</taxon>
        <taxon>Bacillati</taxon>
        <taxon>Bacillota</taxon>
        <taxon>Bacilli</taxon>
        <taxon>Bacillales</taxon>
        <taxon>Paenibacillaceae</taxon>
        <taxon>Paenibacillus</taxon>
    </lineage>
</organism>
<dbReference type="RefSeq" id="WP_188529882.1">
    <property type="nucleotide sequence ID" value="NZ_BMGR01000003.1"/>
</dbReference>
<dbReference type="InterPro" id="IPR008756">
    <property type="entry name" value="Peptidase_M56"/>
</dbReference>
<feature type="transmembrane region" description="Helical" evidence="1">
    <location>
        <begin position="58"/>
        <end position="79"/>
    </location>
</feature>
<evidence type="ECO:0000256" key="1">
    <source>
        <dbReference type="SAM" id="Phobius"/>
    </source>
</evidence>
<reference evidence="3" key="1">
    <citation type="journal article" date="2014" name="Int. J. Syst. Evol. Microbiol.">
        <title>Complete genome sequence of Corynebacterium casei LMG S-19264T (=DSM 44701T), isolated from a smear-ripened cheese.</title>
        <authorList>
            <consortium name="US DOE Joint Genome Institute (JGI-PGF)"/>
            <person name="Walter F."/>
            <person name="Albersmeier A."/>
            <person name="Kalinowski J."/>
            <person name="Ruckert C."/>
        </authorList>
    </citation>
    <scope>NUCLEOTIDE SEQUENCE</scope>
    <source>
        <strain evidence="3">CGMCC 1.12987</strain>
    </source>
</reference>
<evidence type="ECO:0000313" key="3">
    <source>
        <dbReference type="EMBL" id="GGF96160.1"/>
    </source>
</evidence>
<gene>
    <name evidence="3" type="ORF">GCM10010916_11760</name>
</gene>
<keyword evidence="1" id="KW-1133">Transmembrane helix</keyword>
<name>A0A917CS58_9BACL</name>
<accession>A0A917CS58</accession>
<protein>
    <submittedName>
        <fullName evidence="3">Cell surface protein</fullName>
    </submittedName>
</protein>
<evidence type="ECO:0000313" key="4">
    <source>
        <dbReference type="Proteomes" id="UP000644756"/>
    </source>
</evidence>
<dbReference type="Proteomes" id="UP000644756">
    <property type="component" value="Unassembled WGS sequence"/>
</dbReference>
<reference evidence="3" key="2">
    <citation type="submission" date="2020-09" db="EMBL/GenBank/DDBJ databases">
        <authorList>
            <person name="Sun Q."/>
            <person name="Zhou Y."/>
        </authorList>
    </citation>
    <scope>NUCLEOTIDE SEQUENCE</scope>
    <source>
        <strain evidence="3">CGMCC 1.12987</strain>
    </source>
</reference>
<dbReference type="CDD" id="cd07326">
    <property type="entry name" value="M56_BlaR1_MecR1_like"/>
    <property type="match status" value="1"/>
</dbReference>
<keyword evidence="4" id="KW-1185">Reference proteome</keyword>
<dbReference type="PANTHER" id="PTHR34978:SF3">
    <property type="entry name" value="SLR0241 PROTEIN"/>
    <property type="match status" value="1"/>
</dbReference>